<keyword evidence="3" id="KW-1185">Reference proteome</keyword>
<evidence type="ECO:0000313" key="3">
    <source>
        <dbReference type="Proteomes" id="UP000450676"/>
    </source>
</evidence>
<comment type="caution">
    <text evidence="2">The sequence shown here is derived from an EMBL/GenBank/DDBJ whole genome shotgun (WGS) entry which is preliminary data.</text>
</comment>
<dbReference type="Pfam" id="PF03872">
    <property type="entry name" value="RseA_N"/>
    <property type="match status" value="1"/>
</dbReference>
<accession>A0A7X4HFR1</accession>
<dbReference type="Gene3D" id="1.10.10.880">
    <property type="entry name" value="Anti sigma-E protein RseA, N-terminal domain"/>
    <property type="match status" value="1"/>
</dbReference>
<dbReference type="AlphaFoldDB" id="A0A7X4HFR1"/>
<protein>
    <submittedName>
        <fullName evidence="2">Transcriptional regulator</fullName>
    </submittedName>
</protein>
<dbReference type="GO" id="GO:0016989">
    <property type="term" value="F:sigma factor antagonist activity"/>
    <property type="evidence" value="ECO:0007669"/>
    <property type="project" value="InterPro"/>
</dbReference>
<name>A0A7X4HFR1_9BURK</name>
<feature type="non-terminal residue" evidence="2">
    <location>
        <position position="83"/>
    </location>
</feature>
<dbReference type="InterPro" id="IPR005572">
    <property type="entry name" value="Anti-sigma_E_RseA_N"/>
</dbReference>
<feature type="domain" description="Anti sigma-E protein RseA N-terminal" evidence="1">
    <location>
        <begin position="9"/>
        <end position="74"/>
    </location>
</feature>
<dbReference type="EMBL" id="WWCU01000037">
    <property type="protein sequence ID" value="MYN10428.1"/>
    <property type="molecule type" value="Genomic_DNA"/>
</dbReference>
<reference evidence="2 3" key="1">
    <citation type="submission" date="2019-12" db="EMBL/GenBank/DDBJ databases">
        <title>Novel species isolated from a subtropical stream in China.</title>
        <authorList>
            <person name="Lu H."/>
        </authorList>
    </citation>
    <scope>NUCLEOTIDE SEQUENCE [LARGE SCALE GENOMIC DNA]</scope>
    <source>
        <strain evidence="2 3">FT127W</strain>
    </source>
</reference>
<dbReference type="RefSeq" id="WP_161074719.1">
    <property type="nucleotide sequence ID" value="NZ_WWCU01000037.1"/>
</dbReference>
<gene>
    <name evidence="2" type="ORF">GTP77_24200</name>
</gene>
<dbReference type="CDD" id="cd16328">
    <property type="entry name" value="RseA_N"/>
    <property type="match status" value="1"/>
</dbReference>
<dbReference type="SUPFAM" id="SSF89069">
    <property type="entry name" value="N-terminal, cytoplasmic domain of anti-sigmaE factor RseA"/>
    <property type="match status" value="1"/>
</dbReference>
<dbReference type="Proteomes" id="UP000450676">
    <property type="component" value="Unassembled WGS sequence"/>
</dbReference>
<evidence type="ECO:0000259" key="1">
    <source>
        <dbReference type="Pfam" id="PF03872"/>
    </source>
</evidence>
<evidence type="ECO:0000313" key="2">
    <source>
        <dbReference type="EMBL" id="MYN10428.1"/>
    </source>
</evidence>
<dbReference type="InterPro" id="IPR036147">
    <property type="entry name" value="Anti-sigma_E_RseA_N_sf"/>
</dbReference>
<organism evidence="2 3">
    <name type="scientific">Pseudoduganella aquatica</name>
    <dbReference type="NCBI Taxonomy" id="2660641"/>
    <lineage>
        <taxon>Bacteria</taxon>
        <taxon>Pseudomonadati</taxon>
        <taxon>Pseudomonadota</taxon>
        <taxon>Betaproteobacteria</taxon>
        <taxon>Burkholderiales</taxon>
        <taxon>Oxalobacteraceae</taxon>
        <taxon>Telluria group</taxon>
        <taxon>Pseudoduganella</taxon>
    </lineage>
</organism>
<sequence>METLKPLHELISAMADGALAAHEAELALAALTEPEGRAAWQAYQLIGDVLRSDASGAELGDGFSARLAARLDVEVAPAPGRAA</sequence>
<proteinExistence type="predicted"/>